<feature type="non-terminal residue" evidence="1">
    <location>
        <position position="1"/>
    </location>
</feature>
<name>A0AAV5UU49_9BILA</name>
<evidence type="ECO:0000313" key="1">
    <source>
        <dbReference type="EMBL" id="GMT09718.1"/>
    </source>
</evidence>
<dbReference type="EMBL" id="BTSY01000001">
    <property type="protein sequence ID" value="GMT09718.1"/>
    <property type="molecule type" value="Genomic_DNA"/>
</dbReference>
<keyword evidence="2" id="KW-1185">Reference proteome</keyword>
<dbReference type="AlphaFoldDB" id="A0AAV5UU49"/>
<protein>
    <submittedName>
        <fullName evidence="1">Uncharacterized protein</fullName>
    </submittedName>
</protein>
<dbReference type="Proteomes" id="UP001432322">
    <property type="component" value="Unassembled WGS sequence"/>
</dbReference>
<organism evidence="1 2">
    <name type="scientific">Pristionchus fissidentatus</name>
    <dbReference type="NCBI Taxonomy" id="1538716"/>
    <lineage>
        <taxon>Eukaryota</taxon>
        <taxon>Metazoa</taxon>
        <taxon>Ecdysozoa</taxon>
        <taxon>Nematoda</taxon>
        <taxon>Chromadorea</taxon>
        <taxon>Rhabditida</taxon>
        <taxon>Rhabditina</taxon>
        <taxon>Diplogasteromorpha</taxon>
        <taxon>Diplogasteroidea</taxon>
        <taxon>Neodiplogasteridae</taxon>
        <taxon>Pristionchus</taxon>
    </lineage>
</organism>
<reference evidence="1" key="1">
    <citation type="submission" date="2023-10" db="EMBL/GenBank/DDBJ databases">
        <title>Genome assembly of Pristionchus species.</title>
        <authorList>
            <person name="Yoshida K."/>
            <person name="Sommer R.J."/>
        </authorList>
    </citation>
    <scope>NUCLEOTIDE SEQUENCE</scope>
    <source>
        <strain evidence="1">RS5133</strain>
    </source>
</reference>
<proteinExistence type="predicted"/>
<comment type="caution">
    <text evidence="1">The sequence shown here is derived from an EMBL/GenBank/DDBJ whole genome shotgun (WGS) entry which is preliminary data.</text>
</comment>
<accession>A0AAV5UU49</accession>
<sequence>HAEYVLNRDTRRRSFWFVLANSGVACQLSRVMAHTMYPTRNSSAQVRVSDPMGWTLMEQVLSLLHGN</sequence>
<evidence type="ECO:0000313" key="2">
    <source>
        <dbReference type="Proteomes" id="UP001432322"/>
    </source>
</evidence>
<gene>
    <name evidence="1" type="ORF">PFISCL1PPCAC_1015</name>
</gene>